<sequence>MKKKILFLICLISIAAQGQQENQSKIDKLSFYFQEIKNKTSKAYKLWNVDLYGGILLVDTKTREVYSNQPDPKNELKPQGNIYVGKLPENINVANTSVKWNDKIWAMIMLPLPKDEYDRINLLAHELFHKEQSSLGFIQNNKESNHLDSKEGRIYLRLELEALKKAVIANSQKEQKRHLTNAFVFRKYRNSLFPQSEVIENDLELNEGIAEYTGFMVSNRDKKRIAEHFITTTDAFLKNPTFVRSFAYVTIPMYGYLLSEKDQYWNQEVSSKTNLTDFFLQHLKIKTPTDLKAAVDKNAKEYNGSLISNEEEIRESIIKKQIENYKLKLIDQPHLVINFENMNVSFDPRNILPIEDKGTVYPNIKVNDNWGILTVENGALMSSNWNKINVSAPTKISDQEVEGDGWTIKLKENYMVKKDEKTGNYILLKK</sequence>
<keyword evidence="1" id="KW-0732">Signal</keyword>
<dbReference type="Proteomes" id="UP000184028">
    <property type="component" value="Unassembled WGS sequence"/>
</dbReference>
<dbReference type="RefSeq" id="WP_068844519.1">
    <property type="nucleotide sequence ID" value="NZ_FRBT01000007.1"/>
</dbReference>
<accession>A0A1M7K1L5</accession>
<name>A0A1M7K1L5_9FLAO</name>
<proteinExistence type="predicted"/>
<feature type="signal peptide" evidence="1">
    <location>
        <begin position="1"/>
        <end position="18"/>
    </location>
</feature>
<dbReference type="EMBL" id="FRBT01000007">
    <property type="protein sequence ID" value="SHM59180.1"/>
    <property type="molecule type" value="Genomic_DNA"/>
</dbReference>
<protein>
    <submittedName>
        <fullName evidence="2">Uncharacterized protein</fullName>
    </submittedName>
</protein>
<reference evidence="3" key="1">
    <citation type="submission" date="2016-11" db="EMBL/GenBank/DDBJ databases">
        <authorList>
            <person name="Varghese N."/>
            <person name="Submissions S."/>
        </authorList>
    </citation>
    <scope>NUCLEOTIDE SEQUENCE [LARGE SCALE GENOMIC DNA]</scope>
    <source>
        <strain evidence="3">DSM 24724</strain>
    </source>
</reference>
<organism evidence="2 3">
    <name type="scientific">Flavobacterium chilense</name>
    <dbReference type="NCBI Taxonomy" id="946677"/>
    <lineage>
        <taxon>Bacteria</taxon>
        <taxon>Pseudomonadati</taxon>
        <taxon>Bacteroidota</taxon>
        <taxon>Flavobacteriia</taxon>
        <taxon>Flavobacteriales</taxon>
        <taxon>Flavobacteriaceae</taxon>
        <taxon>Flavobacterium</taxon>
    </lineage>
</organism>
<evidence type="ECO:0000256" key="1">
    <source>
        <dbReference type="SAM" id="SignalP"/>
    </source>
</evidence>
<feature type="chain" id="PRO_5009927422" evidence="1">
    <location>
        <begin position="19"/>
        <end position="430"/>
    </location>
</feature>
<gene>
    <name evidence="2" type="ORF">SAMN05444484_107145</name>
</gene>
<dbReference type="OrthoDB" id="1299654at2"/>
<dbReference type="STRING" id="946677.SAMN05444484_107145"/>
<dbReference type="AlphaFoldDB" id="A0A1M7K1L5"/>
<evidence type="ECO:0000313" key="3">
    <source>
        <dbReference type="Proteomes" id="UP000184028"/>
    </source>
</evidence>
<evidence type="ECO:0000313" key="2">
    <source>
        <dbReference type="EMBL" id="SHM59180.1"/>
    </source>
</evidence>
<keyword evidence="3" id="KW-1185">Reference proteome</keyword>